<gene>
    <name evidence="8" type="ORF">LEA_10581</name>
</gene>
<evidence type="ECO:0000256" key="2">
    <source>
        <dbReference type="ARBA" id="ARBA00022448"/>
    </source>
</evidence>
<dbReference type="GO" id="GO:0005886">
    <property type="term" value="C:plasma membrane"/>
    <property type="evidence" value="ECO:0007669"/>
    <property type="project" value="UniProtKB-SubCell"/>
</dbReference>
<accession>K1TBX8</accession>
<dbReference type="GO" id="GO:0005283">
    <property type="term" value="F:amino acid:sodium symporter activity"/>
    <property type="evidence" value="ECO:0007669"/>
    <property type="project" value="InterPro"/>
</dbReference>
<dbReference type="InterPro" id="IPR001463">
    <property type="entry name" value="Na/Ala_symport"/>
</dbReference>
<proteinExistence type="predicted"/>
<evidence type="ECO:0000313" key="8">
    <source>
        <dbReference type="EMBL" id="EKC64959.1"/>
    </source>
</evidence>
<dbReference type="EMBL" id="AJWY01007112">
    <property type="protein sequence ID" value="EKC64959.1"/>
    <property type="molecule type" value="Genomic_DNA"/>
</dbReference>
<keyword evidence="3" id="KW-1003">Cell membrane</keyword>
<evidence type="ECO:0000256" key="5">
    <source>
        <dbReference type="ARBA" id="ARBA00022989"/>
    </source>
</evidence>
<name>K1TBX8_9ZZZZ</name>
<evidence type="ECO:0000256" key="3">
    <source>
        <dbReference type="ARBA" id="ARBA00022475"/>
    </source>
</evidence>
<reference evidence="8" key="1">
    <citation type="journal article" date="2013" name="Environ. Microbiol.">
        <title>Microbiota from the distal guts of lean and obese adolescents exhibit partial functional redundancy besides clear differences in community structure.</title>
        <authorList>
            <person name="Ferrer M."/>
            <person name="Ruiz A."/>
            <person name="Lanza F."/>
            <person name="Haange S.B."/>
            <person name="Oberbach A."/>
            <person name="Till H."/>
            <person name="Bargiela R."/>
            <person name="Campoy C."/>
            <person name="Segura M.T."/>
            <person name="Richter M."/>
            <person name="von Bergen M."/>
            <person name="Seifert J."/>
            <person name="Suarez A."/>
        </authorList>
    </citation>
    <scope>NUCLEOTIDE SEQUENCE</scope>
</reference>
<dbReference type="PANTHER" id="PTHR30330">
    <property type="entry name" value="AGSS FAMILY TRANSPORTER, SODIUM-ALANINE"/>
    <property type="match status" value="1"/>
</dbReference>
<sequence>GVLYRIRTVRRGFVAVSLALFAFSTLLGWSYYGQRAAAYLMGERVIPVYKAAFLLAAVAGCMMRLEPVWALSDTFNGLMALPNLAGVLALRRQVIAEWCRYKHDL</sequence>
<keyword evidence="4 7" id="KW-0812">Transmembrane</keyword>
<evidence type="ECO:0000256" key="7">
    <source>
        <dbReference type="SAM" id="Phobius"/>
    </source>
</evidence>
<keyword evidence="2" id="KW-0813">Transport</keyword>
<keyword evidence="6 7" id="KW-0472">Membrane</keyword>
<organism evidence="8">
    <name type="scientific">human gut metagenome</name>
    <dbReference type="NCBI Taxonomy" id="408170"/>
    <lineage>
        <taxon>unclassified sequences</taxon>
        <taxon>metagenomes</taxon>
        <taxon>organismal metagenomes</taxon>
    </lineage>
</organism>
<evidence type="ECO:0000256" key="1">
    <source>
        <dbReference type="ARBA" id="ARBA00004651"/>
    </source>
</evidence>
<keyword evidence="5 7" id="KW-1133">Transmembrane helix</keyword>
<dbReference type="PANTHER" id="PTHR30330:SF3">
    <property type="entry name" value="TRANSCRIPTIONAL REGULATOR, LRP FAMILY"/>
    <property type="match status" value="1"/>
</dbReference>
<protein>
    <submittedName>
        <fullName evidence="8">Sodium:alanine symporter</fullName>
    </submittedName>
</protein>
<feature type="transmembrane region" description="Helical" evidence="7">
    <location>
        <begin position="12"/>
        <end position="32"/>
    </location>
</feature>
<dbReference type="PRINTS" id="PR00175">
    <property type="entry name" value="NAALASMPORT"/>
</dbReference>
<evidence type="ECO:0000256" key="6">
    <source>
        <dbReference type="ARBA" id="ARBA00023136"/>
    </source>
</evidence>
<comment type="subcellular location">
    <subcellularLocation>
        <location evidence="1">Cell membrane</location>
        <topology evidence="1">Multi-pass membrane protein</topology>
    </subcellularLocation>
</comment>
<feature type="non-terminal residue" evidence="8">
    <location>
        <position position="1"/>
    </location>
</feature>
<dbReference type="Pfam" id="PF01235">
    <property type="entry name" value="Na_Ala_symp"/>
    <property type="match status" value="1"/>
</dbReference>
<evidence type="ECO:0000256" key="4">
    <source>
        <dbReference type="ARBA" id="ARBA00022692"/>
    </source>
</evidence>
<comment type="caution">
    <text evidence="8">The sequence shown here is derived from an EMBL/GenBank/DDBJ whole genome shotgun (WGS) entry which is preliminary data.</text>
</comment>
<dbReference type="AlphaFoldDB" id="K1TBX8"/>